<evidence type="ECO:0000256" key="5">
    <source>
        <dbReference type="ARBA" id="ARBA00022989"/>
    </source>
</evidence>
<gene>
    <name evidence="9" type="ORF">EKG35_06295</name>
</gene>
<dbReference type="PIRSF" id="PIRSF006066">
    <property type="entry name" value="HI0050"/>
    <property type="match status" value="1"/>
</dbReference>
<keyword evidence="4 7" id="KW-0812">Transmembrane</keyword>
<evidence type="ECO:0000259" key="8">
    <source>
        <dbReference type="Pfam" id="PF06808"/>
    </source>
</evidence>
<feature type="transmembrane region" description="Helical" evidence="7">
    <location>
        <begin position="241"/>
        <end position="260"/>
    </location>
</feature>
<name>A0A3S0QWL2_9BACI</name>
<keyword evidence="5 7" id="KW-1133">Transmembrane helix</keyword>
<keyword evidence="10" id="KW-1185">Reference proteome</keyword>
<evidence type="ECO:0000256" key="7">
    <source>
        <dbReference type="SAM" id="Phobius"/>
    </source>
</evidence>
<dbReference type="NCBIfam" id="TIGR00786">
    <property type="entry name" value="dctM"/>
    <property type="match status" value="1"/>
</dbReference>
<feature type="transmembrane region" description="Helical" evidence="7">
    <location>
        <begin position="356"/>
        <end position="380"/>
    </location>
</feature>
<dbReference type="AlphaFoldDB" id="A0A3S0QWL2"/>
<comment type="caution">
    <text evidence="9">The sequence shown here is derived from an EMBL/GenBank/DDBJ whole genome shotgun (WGS) entry which is preliminary data.</text>
</comment>
<accession>A0A3S0QWL2</accession>
<comment type="subcellular location">
    <subcellularLocation>
        <location evidence="1">Cell inner membrane</location>
        <topology evidence="1">Multi-pass membrane protein</topology>
    </subcellularLocation>
</comment>
<sequence>MTTLILFGSFAILLFLSVPIGIALGMASLITLFYSEITSLEYLAQTLVSATDSFTLMAVPFFILAGEIMGKGGISKRLFELANVFVGRFTGGFAMAAVLTCMFFAAISGSGPATVAAVGGIMIPAMVSYGYDKKFATAVVACSGALGIIIPPSIPMVVYGVSASQSIGDLFIAGVIPGIVIGILLMAWAYIYSRKMGYTGVKEKMSVKDKWKVINDSKWAVFVPILILGGIYGGILTPTEAAVIAVVYALIIGMFVYKEVKIKDIAPIMYESALTSATILLIIGTASTFGKILTLEQIPQMVAEGILSISDSPFIVLLLINLLLLFVGMIMDTTAAIILLTPILLPIATKIGVDPIHFGIIMIVNLAIGFITPPVGVNLFVGSSISGIRMEVLAKASLPFMFSMLLGLTLIVVIPELSLFLIDIFK</sequence>
<feature type="transmembrane region" description="Helical" evidence="7">
    <location>
        <begin position="400"/>
        <end position="422"/>
    </location>
</feature>
<dbReference type="Pfam" id="PF06808">
    <property type="entry name" value="DctM"/>
    <property type="match status" value="1"/>
</dbReference>
<evidence type="ECO:0000256" key="4">
    <source>
        <dbReference type="ARBA" id="ARBA00022692"/>
    </source>
</evidence>
<feature type="transmembrane region" description="Helical" evidence="7">
    <location>
        <begin position="272"/>
        <end position="294"/>
    </location>
</feature>
<evidence type="ECO:0000256" key="1">
    <source>
        <dbReference type="ARBA" id="ARBA00004429"/>
    </source>
</evidence>
<proteinExistence type="predicted"/>
<feature type="transmembrane region" description="Helical" evidence="7">
    <location>
        <begin position="138"/>
        <end position="158"/>
    </location>
</feature>
<dbReference type="PANTHER" id="PTHR33362:SF5">
    <property type="entry name" value="C4-DICARBOXYLATE TRAP TRANSPORTER LARGE PERMEASE PROTEIN DCTM"/>
    <property type="match status" value="1"/>
</dbReference>
<keyword evidence="3" id="KW-0997">Cell inner membrane</keyword>
<evidence type="ECO:0000313" key="9">
    <source>
        <dbReference type="EMBL" id="RTQ94127.1"/>
    </source>
</evidence>
<evidence type="ECO:0000256" key="3">
    <source>
        <dbReference type="ARBA" id="ARBA00022519"/>
    </source>
</evidence>
<feature type="transmembrane region" description="Helical" evidence="7">
    <location>
        <begin position="43"/>
        <end position="64"/>
    </location>
</feature>
<feature type="transmembrane region" description="Helical" evidence="7">
    <location>
        <begin position="213"/>
        <end position="235"/>
    </location>
</feature>
<keyword evidence="2" id="KW-1003">Cell membrane</keyword>
<dbReference type="GO" id="GO:0005886">
    <property type="term" value="C:plasma membrane"/>
    <property type="evidence" value="ECO:0007669"/>
    <property type="project" value="UniProtKB-SubCell"/>
</dbReference>
<reference evidence="9 10" key="1">
    <citation type="submission" date="2018-12" db="EMBL/GenBank/DDBJ databases">
        <authorList>
            <person name="Yu L."/>
        </authorList>
    </citation>
    <scope>NUCLEOTIDE SEQUENCE [LARGE SCALE GENOMIC DNA]</scope>
    <source>
        <strain evidence="9 10">S5H2222</strain>
    </source>
</reference>
<dbReference type="EMBL" id="RXNR01000013">
    <property type="protein sequence ID" value="RTQ94127.1"/>
    <property type="molecule type" value="Genomic_DNA"/>
</dbReference>
<feature type="transmembrane region" description="Helical" evidence="7">
    <location>
        <begin position="314"/>
        <end position="344"/>
    </location>
</feature>
<organism evidence="9 10">
    <name type="scientific">Lysinibacillus telephonicus</name>
    <dbReference type="NCBI Taxonomy" id="1714840"/>
    <lineage>
        <taxon>Bacteria</taxon>
        <taxon>Bacillati</taxon>
        <taxon>Bacillota</taxon>
        <taxon>Bacilli</taxon>
        <taxon>Bacillales</taxon>
        <taxon>Bacillaceae</taxon>
        <taxon>Lysinibacillus</taxon>
    </lineage>
</organism>
<dbReference type="Proteomes" id="UP000276349">
    <property type="component" value="Unassembled WGS sequence"/>
</dbReference>
<feature type="transmembrane region" description="Helical" evidence="7">
    <location>
        <begin position="85"/>
        <end position="107"/>
    </location>
</feature>
<dbReference type="GO" id="GO:0022857">
    <property type="term" value="F:transmembrane transporter activity"/>
    <property type="evidence" value="ECO:0007669"/>
    <property type="project" value="TreeGrafter"/>
</dbReference>
<feature type="transmembrane region" description="Helical" evidence="7">
    <location>
        <begin position="113"/>
        <end position="131"/>
    </location>
</feature>
<evidence type="ECO:0000256" key="2">
    <source>
        <dbReference type="ARBA" id="ARBA00022475"/>
    </source>
</evidence>
<feature type="domain" description="TRAP C4-dicarboxylate transport system permease DctM subunit" evidence="8">
    <location>
        <begin position="7"/>
        <end position="417"/>
    </location>
</feature>
<dbReference type="RefSeq" id="WP_126293596.1">
    <property type="nucleotide sequence ID" value="NZ_CP155468.1"/>
</dbReference>
<dbReference type="PANTHER" id="PTHR33362">
    <property type="entry name" value="SIALIC ACID TRAP TRANSPORTER PERMEASE PROTEIN SIAT-RELATED"/>
    <property type="match status" value="1"/>
</dbReference>
<dbReference type="OrthoDB" id="9785600at2"/>
<dbReference type="InterPro" id="IPR004681">
    <property type="entry name" value="TRAP_DctM"/>
</dbReference>
<evidence type="ECO:0000313" key="10">
    <source>
        <dbReference type="Proteomes" id="UP000276349"/>
    </source>
</evidence>
<feature type="transmembrane region" description="Helical" evidence="7">
    <location>
        <begin position="170"/>
        <end position="192"/>
    </location>
</feature>
<dbReference type="InterPro" id="IPR010656">
    <property type="entry name" value="DctM"/>
</dbReference>
<protein>
    <submittedName>
        <fullName evidence="9">TRAP transporter large permease</fullName>
    </submittedName>
</protein>
<evidence type="ECO:0000256" key="6">
    <source>
        <dbReference type="ARBA" id="ARBA00023136"/>
    </source>
</evidence>
<keyword evidence="6 7" id="KW-0472">Membrane</keyword>